<name>A0ACB8DB95_DERSI</name>
<evidence type="ECO:0000313" key="2">
    <source>
        <dbReference type="Proteomes" id="UP000821865"/>
    </source>
</evidence>
<sequence length="327" mass="35455">MSCVRGSSEAANTTTTLKTTSSKAPEPKTDSERDGMDYQEEGDPSAGILVTAGPSTASNGREPNKTQEDGDSHTVLTLRQRKEQAKQKKNQTKGSGQDPEGRCRRETHARAGRGGQGYQGYVLNFSYRYVLTRGLNSDPIESLFSCLRQFEGGNDRVDARTAVFTLEKLLKVGILQAARDGNAPLSFEMEAPVRLSVSDANTCTLAAAVESATTELSSELAYLTLWSQAEADLELAPVAFLAGYIVRACVKKVPCEPCIALLQTPEATGPLHGVIKKMDNGGLTYPRMEVVRLCKLTCTFVQVYTVHRKRPASESSWYACSLDKGTA</sequence>
<protein>
    <submittedName>
        <fullName evidence="1">Uncharacterized protein</fullName>
    </submittedName>
</protein>
<organism evidence="1 2">
    <name type="scientific">Dermacentor silvarum</name>
    <name type="common">Tick</name>
    <dbReference type="NCBI Taxonomy" id="543639"/>
    <lineage>
        <taxon>Eukaryota</taxon>
        <taxon>Metazoa</taxon>
        <taxon>Ecdysozoa</taxon>
        <taxon>Arthropoda</taxon>
        <taxon>Chelicerata</taxon>
        <taxon>Arachnida</taxon>
        <taxon>Acari</taxon>
        <taxon>Parasitiformes</taxon>
        <taxon>Ixodida</taxon>
        <taxon>Ixodoidea</taxon>
        <taxon>Ixodidae</taxon>
        <taxon>Rhipicephalinae</taxon>
        <taxon>Dermacentor</taxon>
    </lineage>
</organism>
<gene>
    <name evidence="1" type="ORF">HPB49_006786</name>
</gene>
<dbReference type="EMBL" id="CM023471">
    <property type="protein sequence ID" value="KAH7965382.1"/>
    <property type="molecule type" value="Genomic_DNA"/>
</dbReference>
<accession>A0ACB8DB95</accession>
<dbReference type="Proteomes" id="UP000821865">
    <property type="component" value="Chromosome 2"/>
</dbReference>
<evidence type="ECO:0000313" key="1">
    <source>
        <dbReference type="EMBL" id="KAH7965382.1"/>
    </source>
</evidence>
<reference evidence="1" key="1">
    <citation type="submission" date="2020-05" db="EMBL/GenBank/DDBJ databases">
        <title>Large-scale comparative analyses of tick genomes elucidate their genetic diversity and vector capacities.</title>
        <authorList>
            <person name="Jia N."/>
            <person name="Wang J."/>
            <person name="Shi W."/>
            <person name="Du L."/>
            <person name="Sun Y."/>
            <person name="Zhan W."/>
            <person name="Jiang J."/>
            <person name="Wang Q."/>
            <person name="Zhang B."/>
            <person name="Ji P."/>
            <person name="Sakyi L.B."/>
            <person name="Cui X."/>
            <person name="Yuan T."/>
            <person name="Jiang B."/>
            <person name="Yang W."/>
            <person name="Lam T.T.-Y."/>
            <person name="Chang Q."/>
            <person name="Ding S."/>
            <person name="Wang X."/>
            <person name="Zhu J."/>
            <person name="Ruan X."/>
            <person name="Zhao L."/>
            <person name="Wei J."/>
            <person name="Que T."/>
            <person name="Du C."/>
            <person name="Cheng J."/>
            <person name="Dai P."/>
            <person name="Han X."/>
            <person name="Huang E."/>
            <person name="Gao Y."/>
            <person name="Liu J."/>
            <person name="Shao H."/>
            <person name="Ye R."/>
            <person name="Li L."/>
            <person name="Wei W."/>
            <person name="Wang X."/>
            <person name="Wang C."/>
            <person name="Yang T."/>
            <person name="Huo Q."/>
            <person name="Li W."/>
            <person name="Guo W."/>
            <person name="Chen H."/>
            <person name="Zhou L."/>
            <person name="Ni X."/>
            <person name="Tian J."/>
            <person name="Zhou Y."/>
            <person name="Sheng Y."/>
            <person name="Liu T."/>
            <person name="Pan Y."/>
            <person name="Xia L."/>
            <person name="Li J."/>
            <person name="Zhao F."/>
            <person name="Cao W."/>
        </authorList>
    </citation>
    <scope>NUCLEOTIDE SEQUENCE</scope>
    <source>
        <strain evidence="1">Dsil-2018</strain>
    </source>
</reference>
<keyword evidence="2" id="KW-1185">Reference proteome</keyword>
<comment type="caution">
    <text evidence="1">The sequence shown here is derived from an EMBL/GenBank/DDBJ whole genome shotgun (WGS) entry which is preliminary data.</text>
</comment>
<proteinExistence type="predicted"/>